<evidence type="ECO:0000313" key="2">
    <source>
        <dbReference type="EMBL" id="MCV7224434.1"/>
    </source>
</evidence>
<gene>
    <name evidence="2" type="ORF">H7J73_00030</name>
</gene>
<feature type="region of interest" description="Disordered" evidence="1">
    <location>
        <begin position="242"/>
        <end position="270"/>
    </location>
</feature>
<organism evidence="2 3">
    <name type="scientific">Mycolicibacterium komossense</name>
    <dbReference type="NCBI Taxonomy" id="1779"/>
    <lineage>
        <taxon>Bacteria</taxon>
        <taxon>Bacillati</taxon>
        <taxon>Actinomycetota</taxon>
        <taxon>Actinomycetes</taxon>
        <taxon>Mycobacteriales</taxon>
        <taxon>Mycobacteriaceae</taxon>
        <taxon>Mycolicibacterium</taxon>
    </lineage>
</organism>
<reference evidence="2 3" key="1">
    <citation type="journal article" date="2022" name="BMC Genomics">
        <title>Comparative genome analysis of mycobacteria focusing on tRNA and non-coding RNA.</title>
        <authorList>
            <person name="Behra P.R.K."/>
            <person name="Pettersson B.M.F."/>
            <person name="Ramesh M."/>
            <person name="Das S."/>
            <person name="Dasgupta S."/>
            <person name="Kirsebom L.A."/>
        </authorList>
    </citation>
    <scope>NUCLEOTIDE SEQUENCE [LARGE SCALE GENOMIC DNA]</scope>
    <source>
        <strain evidence="2 3">DSM 44078</strain>
    </source>
</reference>
<protein>
    <submittedName>
        <fullName evidence="2">Uncharacterized protein</fullName>
    </submittedName>
</protein>
<comment type="caution">
    <text evidence="2">The sequence shown here is derived from an EMBL/GenBank/DDBJ whole genome shotgun (WGS) entry which is preliminary data.</text>
</comment>
<name>A0ABT3C4Q3_9MYCO</name>
<keyword evidence="3" id="KW-1185">Reference proteome</keyword>
<proteinExistence type="predicted"/>
<dbReference type="Proteomes" id="UP001526201">
    <property type="component" value="Unassembled WGS sequence"/>
</dbReference>
<feature type="compositionally biased region" description="Polar residues" evidence="1">
    <location>
        <begin position="12"/>
        <end position="26"/>
    </location>
</feature>
<dbReference type="RefSeq" id="WP_264065164.1">
    <property type="nucleotide sequence ID" value="NZ_JACKTY010000002.1"/>
</dbReference>
<evidence type="ECO:0000313" key="3">
    <source>
        <dbReference type="Proteomes" id="UP001526201"/>
    </source>
</evidence>
<accession>A0ABT3C4Q3</accession>
<feature type="region of interest" description="Disordered" evidence="1">
    <location>
        <begin position="175"/>
        <end position="196"/>
    </location>
</feature>
<feature type="compositionally biased region" description="Pro residues" evidence="1">
    <location>
        <begin position="255"/>
        <end position="268"/>
    </location>
</feature>
<sequence length="299" mass="31601">MQVISGCGGDANTASPPKSPTSTQSFPNWPSLADGMRFHWSAEPGIDLLTGPAVPLRAYFESFWLIDLLGDPDVGYPGFSQAVRIPPGGPHEFLANNPVPQADRSWSAHGNYLDKPLYGTLFIHVLRIATTPVGFSALVCDIRDGLYIVGPDGKYVPRWNSSTLGPAVTRVEFSNQNSGASLPPPLSPAAPQRGPLPAPAENVFGTWIATEANVLPIWFSPDGKPSSDPETSALNQQCANDIQTPGLQLPGPVLASPPPPPAPVPGWPPLSARRGGNRLISRYPFGAEVGTECAPFAVG</sequence>
<dbReference type="EMBL" id="JACKTY010000002">
    <property type="protein sequence ID" value="MCV7224434.1"/>
    <property type="molecule type" value="Genomic_DNA"/>
</dbReference>
<evidence type="ECO:0000256" key="1">
    <source>
        <dbReference type="SAM" id="MobiDB-lite"/>
    </source>
</evidence>
<feature type="region of interest" description="Disordered" evidence="1">
    <location>
        <begin position="1"/>
        <end position="26"/>
    </location>
</feature>
<feature type="compositionally biased region" description="Pro residues" evidence="1">
    <location>
        <begin position="182"/>
        <end position="196"/>
    </location>
</feature>